<dbReference type="InterPro" id="IPR036134">
    <property type="entry name" value="Crypto/Photolyase_FAD-like_sf"/>
</dbReference>
<dbReference type="EC" id="4.1.99.3" evidence="2"/>
<protein>
    <recommendedName>
        <fullName evidence="3">Deoxyribodipyrimidine photo-lyase</fullName>
        <ecNumber evidence="2">4.1.99.3</ecNumber>
    </recommendedName>
</protein>
<feature type="binding site" evidence="8">
    <location>
        <begin position="245"/>
        <end position="249"/>
    </location>
    <ligand>
        <name>FAD</name>
        <dbReference type="ChEBI" id="CHEBI:57692"/>
    </ligand>
</feature>
<dbReference type="SUPFAM" id="SSF52425">
    <property type="entry name" value="Cryptochrome/photolyase, N-terminal domain"/>
    <property type="match status" value="1"/>
</dbReference>
<dbReference type="InterPro" id="IPR036155">
    <property type="entry name" value="Crypto/Photolyase_N_sf"/>
</dbReference>
<keyword evidence="5 8" id="KW-0274">FAD</keyword>
<evidence type="ECO:0000256" key="5">
    <source>
        <dbReference type="ARBA" id="ARBA00022827"/>
    </source>
</evidence>
<feature type="binding site" evidence="8">
    <location>
        <position position="281"/>
    </location>
    <ligand>
        <name>FAD</name>
        <dbReference type="ChEBI" id="CHEBI:57692"/>
    </ligand>
</feature>
<feature type="site" description="Electron transfer via tryptophanyl radical" evidence="9">
    <location>
        <position position="315"/>
    </location>
</feature>
<evidence type="ECO:0000256" key="1">
    <source>
        <dbReference type="ARBA" id="ARBA00001932"/>
    </source>
</evidence>
<feature type="site" description="Electron transfer via tryptophanyl radical" evidence="9">
    <location>
        <position position="392"/>
    </location>
</feature>
<evidence type="ECO:0000259" key="11">
    <source>
        <dbReference type="PROSITE" id="PS51645"/>
    </source>
</evidence>
<dbReference type="Pfam" id="PF03441">
    <property type="entry name" value="FAD_binding_7"/>
    <property type="match status" value="1"/>
</dbReference>
<dbReference type="Pfam" id="PF00875">
    <property type="entry name" value="DNA_photolyase"/>
    <property type="match status" value="1"/>
</dbReference>
<comment type="catalytic activity">
    <reaction evidence="7">
        <text>cyclobutadipyrimidine (in DNA) = 2 pyrimidine residues (in DNA).</text>
        <dbReference type="EC" id="4.1.99.3"/>
    </reaction>
</comment>
<dbReference type="EMBL" id="JAVDWN010000001">
    <property type="protein sequence ID" value="MDR7162167.1"/>
    <property type="molecule type" value="Genomic_DNA"/>
</dbReference>
<evidence type="ECO:0000256" key="6">
    <source>
        <dbReference type="ARBA" id="ARBA00022991"/>
    </source>
</evidence>
<reference evidence="12" key="1">
    <citation type="submission" date="2023-07" db="EMBL/GenBank/DDBJ databases">
        <title>Sorghum-associated microbial communities from plants grown in Nebraska, USA.</title>
        <authorList>
            <person name="Schachtman D."/>
        </authorList>
    </citation>
    <scope>NUCLEOTIDE SEQUENCE</scope>
    <source>
        <strain evidence="12">BE261</strain>
    </source>
</reference>
<dbReference type="PRINTS" id="PR00147">
    <property type="entry name" value="DNAPHOTLYASE"/>
</dbReference>
<dbReference type="GO" id="GO:0000719">
    <property type="term" value="P:photoreactive repair"/>
    <property type="evidence" value="ECO:0007669"/>
    <property type="project" value="UniProtKB-ARBA"/>
</dbReference>
<evidence type="ECO:0000256" key="3">
    <source>
        <dbReference type="ARBA" id="ARBA00014046"/>
    </source>
</evidence>
<feature type="binding site" evidence="8">
    <location>
        <begin position="382"/>
        <end position="384"/>
    </location>
    <ligand>
        <name>FAD</name>
        <dbReference type="ChEBI" id="CHEBI:57692"/>
    </ligand>
</feature>
<dbReference type="PANTHER" id="PTHR11455">
    <property type="entry name" value="CRYPTOCHROME"/>
    <property type="match status" value="1"/>
</dbReference>
<keyword evidence="6 10" id="KW-0157">Chromophore</keyword>
<feature type="domain" description="Photolyase/cryptochrome alpha/beta" evidence="11">
    <location>
        <begin position="6"/>
        <end position="135"/>
    </location>
</feature>
<dbReference type="GO" id="GO:0003904">
    <property type="term" value="F:deoxyribodipyrimidine photo-lyase activity"/>
    <property type="evidence" value="ECO:0007669"/>
    <property type="project" value="UniProtKB-EC"/>
</dbReference>
<keyword evidence="12" id="KW-0456">Lyase</keyword>
<dbReference type="GO" id="GO:0003677">
    <property type="term" value="F:DNA binding"/>
    <property type="evidence" value="ECO:0007669"/>
    <property type="project" value="TreeGrafter"/>
</dbReference>
<comment type="cofactor">
    <cofactor evidence="8">
        <name>FAD</name>
        <dbReference type="ChEBI" id="CHEBI:57692"/>
    </cofactor>
    <text evidence="8">Binds 1 FAD per subunit.</text>
</comment>
<accession>A0AAW8N7G8</accession>
<dbReference type="Gene3D" id="3.40.50.620">
    <property type="entry name" value="HUPs"/>
    <property type="match status" value="1"/>
</dbReference>
<comment type="cofactor">
    <cofactor evidence="1">
        <name>(6R)-5,10-methylene-5,6,7,8-tetrahydrofolate</name>
        <dbReference type="ChEBI" id="CHEBI:15636"/>
    </cofactor>
</comment>
<sequence length="477" mass="53555">MASSTETSIVWLRDDLRLDDNPALSEAAALGLPLTVVYALDEESEGVRPLGGATKWWLHHSLASLAGALEAKGSRLLLRRGPAEQVVRELAAETNARHLFWNRRYGRPERTVDAAVKAWATENGIHASSYQANLLFEPWTVRTGAGGPYKVFTPFWRACLAGADIRDPLQVPGTLPAPPKSTRTTQAGDTLDGWELLPSAPDWSGGLAAVWEPGEDGAGRRLKDFLDGPADEYGTGRNIPGVEGTSRLSPHLRFGEVSPFRVWRQIRRRYPDKVPADVGIFRSELGWREFCWHLLYTNPDLATRNYRPDFDRFEWEKPGKDELEAWQQGRTGYPFVDAGMRQLWQTGWMHNRVRMAAASFLVKNLLTDWRVGEAWFWDTLVDADAASNPANWQWVAGSGADASPYYRIFNPVTQSKKFDAAGTYLRHYLPELADLDGKTIHEPWKAGVELEGYPGPLVDLPESRERALEAYQKLRDS</sequence>
<evidence type="ECO:0000256" key="2">
    <source>
        <dbReference type="ARBA" id="ARBA00013149"/>
    </source>
</evidence>
<dbReference type="Proteomes" id="UP001262032">
    <property type="component" value="Unassembled WGS sequence"/>
</dbReference>
<dbReference type="InterPro" id="IPR002081">
    <property type="entry name" value="Cryptochrome/DNA_photolyase_1"/>
</dbReference>
<feature type="binding site" evidence="8">
    <location>
        <position position="233"/>
    </location>
    <ligand>
        <name>FAD</name>
        <dbReference type="ChEBI" id="CHEBI:57692"/>
    </ligand>
</feature>
<dbReference type="FunFam" id="1.10.579.10:FF:000003">
    <property type="entry name" value="Deoxyribodipyrimidine photo-lyase"/>
    <property type="match status" value="1"/>
</dbReference>
<evidence type="ECO:0000256" key="10">
    <source>
        <dbReference type="RuleBase" id="RU004182"/>
    </source>
</evidence>
<comment type="similarity">
    <text evidence="10">Belongs to the DNA photolyase family.</text>
</comment>
<organism evidence="12 13">
    <name type="scientific">Pseudarthrobacter oxydans</name>
    <name type="common">Arthrobacter oxydans</name>
    <dbReference type="NCBI Taxonomy" id="1671"/>
    <lineage>
        <taxon>Bacteria</taxon>
        <taxon>Bacillati</taxon>
        <taxon>Actinomycetota</taxon>
        <taxon>Actinomycetes</taxon>
        <taxon>Micrococcales</taxon>
        <taxon>Micrococcaceae</taxon>
        <taxon>Pseudarthrobacter</taxon>
    </lineage>
</organism>
<gene>
    <name evidence="12" type="ORF">J2X12_000168</name>
</gene>
<evidence type="ECO:0000256" key="9">
    <source>
        <dbReference type="PIRSR" id="PIRSR602081-2"/>
    </source>
</evidence>
<dbReference type="GO" id="GO:0071949">
    <property type="term" value="F:FAD binding"/>
    <property type="evidence" value="ECO:0007669"/>
    <property type="project" value="TreeGrafter"/>
</dbReference>
<dbReference type="InterPro" id="IPR005101">
    <property type="entry name" value="Cryptochr/Photolyase_FAD-bd"/>
</dbReference>
<keyword evidence="4 8" id="KW-0285">Flavoprotein</keyword>
<feature type="site" description="Electron transfer via tryptophanyl radical" evidence="9">
    <location>
        <position position="369"/>
    </location>
</feature>
<evidence type="ECO:0000313" key="12">
    <source>
        <dbReference type="EMBL" id="MDR7162167.1"/>
    </source>
</evidence>
<dbReference type="GO" id="GO:0009416">
    <property type="term" value="P:response to light stimulus"/>
    <property type="evidence" value="ECO:0007669"/>
    <property type="project" value="TreeGrafter"/>
</dbReference>
<evidence type="ECO:0000256" key="4">
    <source>
        <dbReference type="ARBA" id="ARBA00022630"/>
    </source>
</evidence>
<dbReference type="Gene3D" id="1.25.40.80">
    <property type="match status" value="1"/>
</dbReference>
<dbReference type="PROSITE" id="PS51645">
    <property type="entry name" value="PHR_CRY_ALPHA_BETA"/>
    <property type="match status" value="1"/>
</dbReference>
<comment type="caution">
    <text evidence="12">The sequence shown here is derived from an EMBL/GenBank/DDBJ whole genome shotgun (WGS) entry which is preliminary data.</text>
</comment>
<dbReference type="RefSeq" id="WP_310111168.1">
    <property type="nucleotide sequence ID" value="NZ_JAVDTN010000005.1"/>
</dbReference>
<dbReference type="InterPro" id="IPR014729">
    <property type="entry name" value="Rossmann-like_a/b/a_fold"/>
</dbReference>
<evidence type="ECO:0000256" key="7">
    <source>
        <dbReference type="ARBA" id="ARBA00033999"/>
    </source>
</evidence>
<dbReference type="Gene3D" id="1.10.579.10">
    <property type="entry name" value="DNA Cyclobutane Dipyrimidine Photolyase, subunit A, domain 3"/>
    <property type="match status" value="1"/>
</dbReference>
<dbReference type="AlphaFoldDB" id="A0AAW8N7G8"/>
<evidence type="ECO:0000256" key="8">
    <source>
        <dbReference type="PIRSR" id="PIRSR602081-1"/>
    </source>
</evidence>
<name>A0AAW8N7G8_PSEOX</name>
<dbReference type="InterPro" id="IPR006050">
    <property type="entry name" value="DNA_photolyase_N"/>
</dbReference>
<evidence type="ECO:0000313" key="13">
    <source>
        <dbReference type="Proteomes" id="UP001262032"/>
    </source>
</evidence>
<proteinExistence type="inferred from homology"/>
<dbReference type="GeneID" id="97422249"/>
<dbReference type="SUPFAM" id="SSF48173">
    <property type="entry name" value="Cryptochrome/photolyase FAD-binding domain"/>
    <property type="match status" value="1"/>
</dbReference>
<dbReference type="PANTHER" id="PTHR11455:SF9">
    <property type="entry name" value="CRYPTOCHROME CIRCADIAN CLOCK 5 ISOFORM X1"/>
    <property type="match status" value="1"/>
</dbReference>